<feature type="transmembrane region" description="Helical" evidence="3">
    <location>
        <begin position="69"/>
        <end position="92"/>
    </location>
</feature>
<dbReference type="Proteomes" id="UP000275663">
    <property type="component" value="Chromosome"/>
</dbReference>
<reference evidence="5 6" key="1">
    <citation type="journal article" date="2011" name="Int. J. Syst. Evol. Microbiol.">
        <title>Description of Undibacterium oligocarboniphilum sp. nov., isolated from purified water, and Undibacterium pigrum strain CCUG 49012 as the type strain of Undibacterium parvum sp. nov., and emended descriptions of the genus Undibacterium and the species Undibacterium pigrum.</title>
        <authorList>
            <person name="Eder W."/>
            <person name="Wanner G."/>
            <person name="Ludwig W."/>
            <person name="Busse H.J."/>
            <person name="Ziemke-Kageler F."/>
            <person name="Lang E."/>
        </authorList>
    </citation>
    <scope>NUCLEOTIDE SEQUENCE [LARGE SCALE GENOMIC DNA]</scope>
    <source>
        <strain evidence="5 6">DSM 23061</strain>
    </source>
</reference>
<dbReference type="EMBL" id="CP034464">
    <property type="protein sequence ID" value="AZP12092.1"/>
    <property type="molecule type" value="Genomic_DNA"/>
</dbReference>
<evidence type="ECO:0000259" key="4">
    <source>
        <dbReference type="PROSITE" id="PS50887"/>
    </source>
</evidence>
<keyword evidence="3" id="KW-0812">Transmembrane</keyword>
<keyword evidence="3" id="KW-0472">Membrane</keyword>
<feature type="transmembrane region" description="Helical" evidence="3">
    <location>
        <begin position="40"/>
        <end position="57"/>
    </location>
</feature>
<dbReference type="SMART" id="SM00267">
    <property type="entry name" value="GGDEF"/>
    <property type="match status" value="1"/>
</dbReference>
<proteinExistence type="predicted"/>
<dbReference type="NCBIfam" id="TIGR00254">
    <property type="entry name" value="GGDEF"/>
    <property type="match status" value="1"/>
</dbReference>
<accession>A0A3S9HJ23</accession>
<dbReference type="Pfam" id="PF00990">
    <property type="entry name" value="GGDEF"/>
    <property type="match status" value="1"/>
</dbReference>
<feature type="transmembrane region" description="Helical" evidence="3">
    <location>
        <begin position="191"/>
        <end position="212"/>
    </location>
</feature>
<dbReference type="InterPro" id="IPR000160">
    <property type="entry name" value="GGDEF_dom"/>
</dbReference>
<dbReference type="OrthoDB" id="9813903at2"/>
<evidence type="ECO:0000256" key="2">
    <source>
        <dbReference type="ARBA" id="ARBA00034247"/>
    </source>
</evidence>
<dbReference type="EC" id="2.7.7.65" evidence="1"/>
<comment type="catalytic activity">
    <reaction evidence="2">
        <text>2 GTP = 3',3'-c-di-GMP + 2 diphosphate</text>
        <dbReference type="Rhea" id="RHEA:24898"/>
        <dbReference type="ChEBI" id="CHEBI:33019"/>
        <dbReference type="ChEBI" id="CHEBI:37565"/>
        <dbReference type="ChEBI" id="CHEBI:58805"/>
        <dbReference type="EC" id="2.7.7.65"/>
    </reaction>
</comment>
<evidence type="ECO:0000313" key="6">
    <source>
        <dbReference type="Proteomes" id="UP000275663"/>
    </source>
</evidence>
<gene>
    <name evidence="5" type="ORF">EJN92_08830</name>
</gene>
<dbReference type="InterPro" id="IPR050469">
    <property type="entry name" value="Diguanylate_Cyclase"/>
</dbReference>
<protein>
    <recommendedName>
        <fullName evidence="1">diguanylate cyclase</fullName>
        <ecNumber evidence="1">2.7.7.65</ecNumber>
    </recommendedName>
</protein>
<dbReference type="GO" id="GO:0043709">
    <property type="term" value="P:cell adhesion involved in single-species biofilm formation"/>
    <property type="evidence" value="ECO:0007669"/>
    <property type="project" value="TreeGrafter"/>
</dbReference>
<evidence type="ECO:0000256" key="1">
    <source>
        <dbReference type="ARBA" id="ARBA00012528"/>
    </source>
</evidence>
<organism evidence="5 6">
    <name type="scientific">Undibacterium parvum</name>
    <dbReference type="NCBI Taxonomy" id="401471"/>
    <lineage>
        <taxon>Bacteria</taxon>
        <taxon>Pseudomonadati</taxon>
        <taxon>Pseudomonadota</taxon>
        <taxon>Betaproteobacteria</taxon>
        <taxon>Burkholderiales</taxon>
        <taxon>Oxalobacteraceae</taxon>
        <taxon>Undibacterium</taxon>
    </lineage>
</organism>
<evidence type="ECO:0000313" key="5">
    <source>
        <dbReference type="EMBL" id="AZP12092.1"/>
    </source>
</evidence>
<feature type="transmembrane region" description="Helical" evidence="3">
    <location>
        <begin position="104"/>
        <end position="126"/>
    </location>
</feature>
<sequence>MPGYLDTAKRWWRRTRRQNKVVQAEAALETLRRFRTISPLLLLINLVFILSFWQFGYDVRAGFLAPHTLAIIQIHSVMALCNLLLGTLSHYLCRHSAALPAKPLYTRLLQLLICLSYLLFAVSIAVADQLVTTSLTPFVLICLLVAMLSLMPPGSSIALFSLTYLIYFYAIASTQDQAEILFRLRGNGRDVLLMCAVVSSIVWRQYVVAILLKREILRAHQTLARKQSELEFLAMHDPLTDLYNRREFMRLAEMELARARRFPTDSNLIVLDLDHFKRINDEYGHPQGDLVLKKIAHVLISSMRETDVVARLGGEEFVILLPKTGQADAIAVAEKIRLRIAAESCQDGEKSLPLSASFGVSGLQVGQTATLEDLYLAADRALYRAKQTGRNCVHYAAPGLVASPAPLSLRGHAGDS</sequence>
<dbReference type="Gene3D" id="3.30.70.270">
    <property type="match status" value="1"/>
</dbReference>
<dbReference type="AlphaFoldDB" id="A0A3S9HJ23"/>
<dbReference type="InterPro" id="IPR043128">
    <property type="entry name" value="Rev_trsase/Diguanyl_cyclase"/>
</dbReference>
<dbReference type="PROSITE" id="PS50887">
    <property type="entry name" value="GGDEF"/>
    <property type="match status" value="1"/>
</dbReference>
<keyword evidence="3" id="KW-1133">Transmembrane helix</keyword>
<dbReference type="CDD" id="cd01949">
    <property type="entry name" value="GGDEF"/>
    <property type="match status" value="1"/>
</dbReference>
<dbReference type="GO" id="GO:1902201">
    <property type="term" value="P:negative regulation of bacterial-type flagellum-dependent cell motility"/>
    <property type="evidence" value="ECO:0007669"/>
    <property type="project" value="TreeGrafter"/>
</dbReference>
<dbReference type="PANTHER" id="PTHR45138">
    <property type="entry name" value="REGULATORY COMPONENTS OF SENSORY TRANSDUCTION SYSTEM"/>
    <property type="match status" value="1"/>
</dbReference>
<name>A0A3S9HJ23_9BURK</name>
<evidence type="ECO:0000256" key="3">
    <source>
        <dbReference type="SAM" id="Phobius"/>
    </source>
</evidence>
<feature type="transmembrane region" description="Helical" evidence="3">
    <location>
        <begin position="138"/>
        <end position="170"/>
    </location>
</feature>
<dbReference type="KEGG" id="upv:EJN92_08830"/>
<dbReference type="GO" id="GO:0052621">
    <property type="term" value="F:diguanylate cyclase activity"/>
    <property type="evidence" value="ECO:0007669"/>
    <property type="project" value="UniProtKB-EC"/>
</dbReference>
<dbReference type="InterPro" id="IPR029787">
    <property type="entry name" value="Nucleotide_cyclase"/>
</dbReference>
<dbReference type="PANTHER" id="PTHR45138:SF9">
    <property type="entry name" value="DIGUANYLATE CYCLASE DGCM-RELATED"/>
    <property type="match status" value="1"/>
</dbReference>
<dbReference type="RefSeq" id="WP_126127474.1">
    <property type="nucleotide sequence ID" value="NZ_CP034464.1"/>
</dbReference>
<keyword evidence="6" id="KW-1185">Reference proteome</keyword>
<feature type="domain" description="GGDEF" evidence="4">
    <location>
        <begin position="264"/>
        <end position="398"/>
    </location>
</feature>
<dbReference type="SUPFAM" id="SSF55073">
    <property type="entry name" value="Nucleotide cyclase"/>
    <property type="match status" value="1"/>
</dbReference>
<dbReference type="FunFam" id="3.30.70.270:FF:000001">
    <property type="entry name" value="Diguanylate cyclase domain protein"/>
    <property type="match status" value="1"/>
</dbReference>
<dbReference type="GO" id="GO:0005886">
    <property type="term" value="C:plasma membrane"/>
    <property type="evidence" value="ECO:0007669"/>
    <property type="project" value="TreeGrafter"/>
</dbReference>